<keyword evidence="1" id="KW-0472">Membrane</keyword>
<sequence>MIHAWLSNALTQAGVTHFLIEAIGQMKLIISFIILVPFTIISKIGSLYFISLEVDNSPQFIQYSADVL</sequence>
<organism evidence="2 3">
    <name type="scientific">Priestia aryabhattai</name>
    <name type="common">Bacillus aryabhattai</name>
    <dbReference type="NCBI Taxonomy" id="412384"/>
    <lineage>
        <taxon>Bacteria</taxon>
        <taxon>Bacillati</taxon>
        <taxon>Bacillota</taxon>
        <taxon>Bacilli</taxon>
        <taxon>Bacillales</taxon>
        <taxon>Bacillaceae</taxon>
        <taxon>Priestia</taxon>
    </lineage>
</organism>
<reference evidence="2" key="1">
    <citation type="journal article" date="2022" name="J Environ Chem Eng">
        <title>Biodegradation of petroleum oil using a constructed nonpathogenic and heavy metal-tolerant bacterial consortium isolated from marine sponges.</title>
        <authorList>
            <person name="Dechsakulwatana C."/>
            <person name="Rungsihiranrut A."/>
            <person name="Muangchinda C."/>
            <person name="Ningthoujam R."/>
            <person name="Klankeo P."/>
            <person name="Pinyakong O."/>
        </authorList>
    </citation>
    <scope>NUCLEOTIDE SEQUENCE</scope>
    <source>
        <strain evidence="2">TL01-2</strain>
    </source>
</reference>
<evidence type="ECO:0000313" key="2">
    <source>
        <dbReference type="EMBL" id="MDU9690089.1"/>
    </source>
</evidence>
<name>A0AAX6N2S3_PRIAR</name>
<proteinExistence type="predicted"/>
<dbReference type="RefSeq" id="WP_115653536.1">
    <property type="nucleotide sequence ID" value="NZ_JAPTGD010000001.1"/>
</dbReference>
<keyword evidence="1" id="KW-0812">Transmembrane</keyword>
<dbReference type="EMBL" id="JAPTGD010000001">
    <property type="protein sequence ID" value="MDU9690089.1"/>
    <property type="molecule type" value="Genomic_DNA"/>
</dbReference>
<comment type="caution">
    <text evidence="2">The sequence shown here is derived from an EMBL/GenBank/DDBJ whole genome shotgun (WGS) entry which is preliminary data.</text>
</comment>
<keyword evidence="1" id="KW-1133">Transmembrane helix</keyword>
<dbReference type="AlphaFoldDB" id="A0AAX6N2S3"/>
<accession>A0AAX6N2S3</accession>
<feature type="transmembrane region" description="Helical" evidence="1">
    <location>
        <begin position="28"/>
        <end position="50"/>
    </location>
</feature>
<protein>
    <submittedName>
        <fullName evidence="2">Uncharacterized protein</fullName>
    </submittedName>
</protein>
<gene>
    <name evidence="2" type="ORF">O0Q50_02820</name>
</gene>
<evidence type="ECO:0000256" key="1">
    <source>
        <dbReference type="SAM" id="Phobius"/>
    </source>
</evidence>
<dbReference type="Proteomes" id="UP001269400">
    <property type="component" value="Unassembled WGS sequence"/>
</dbReference>
<evidence type="ECO:0000313" key="3">
    <source>
        <dbReference type="Proteomes" id="UP001269400"/>
    </source>
</evidence>
<reference evidence="2" key="2">
    <citation type="submission" date="2022-12" db="EMBL/GenBank/DDBJ databases">
        <authorList>
            <person name="Dechsakulwatana C."/>
            <person name="Rungsihiranrut A."/>
            <person name="Muangchinda C."/>
            <person name="Ningthoujam R."/>
            <person name="Klankeo P."/>
            <person name="Pinyakong O."/>
        </authorList>
    </citation>
    <scope>NUCLEOTIDE SEQUENCE</scope>
    <source>
        <strain evidence="2">TL01-2</strain>
    </source>
</reference>